<name>A0AAD5B5Q1_SILAS</name>
<evidence type="ECO:0000313" key="1">
    <source>
        <dbReference type="EMBL" id="KAI5629086.1"/>
    </source>
</evidence>
<sequence length="75" mass="8467">VSFGFLTSLLRVVKDLWSTPDSTETNTTQALLAILNKAFSESICHCLQKYCLNYSKAILYLDTLKAREDVSSYVK</sequence>
<protein>
    <submittedName>
        <fullName evidence="1">Pleckstrin-likey domain-containing family G member 7</fullName>
    </submittedName>
</protein>
<gene>
    <name evidence="1" type="ORF">C0J50_12727</name>
</gene>
<accession>A0AAD5B5Q1</accession>
<evidence type="ECO:0000313" key="2">
    <source>
        <dbReference type="Proteomes" id="UP001205998"/>
    </source>
</evidence>
<dbReference type="InterPro" id="IPR035899">
    <property type="entry name" value="DBL_dom_sf"/>
</dbReference>
<organism evidence="1 2">
    <name type="scientific">Silurus asotus</name>
    <name type="common">Amur catfish</name>
    <name type="synonym">Parasilurus asotus</name>
    <dbReference type="NCBI Taxonomy" id="30991"/>
    <lineage>
        <taxon>Eukaryota</taxon>
        <taxon>Metazoa</taxon>
        <taxon>Chordata</taxon>
        <taxon>Craniata</taxon>
        <taxon>Vertebrata</taxon>
        <taxon>Euteleostomi</taxon>
        <taxon>Actinopterygii</taxon>
        <taxon>Neopterygii</taxon>
        <taxon>Teleostei</taxon>
        <taxon>Ostariophysi</taxon>
        <taxon>Siluriformes</taxon>
        <taxon>Siluridae</taxon>
        <taxon>Silurus</taxon>
    </lineage>
</organism>
<feature type="non-terminal residue" evidence="1">
    <location>
        <position position="1"/>
    </location>
</feature>
<dbReference type="SUPFAM" id="SSF48065">
    <property type="entry name" value="DBL homology domain (DH-domain)"/>
    <property type="match status" value="1"/>
</dbReference>
<comment type="caution">
    <text evidence="1">The sequence shown here is derived from an EMBL/GenBank/DDBJ whole genome shotgun (WGS) entry which is preliminary data.</text>
</comment>
<proteinExistence type="predicted"/>
<reference evidence="1" key="1">
    <citation type="submission" date="2018-07" db="EMBL/GenBank/DDBJ databases">
        <title>Comparative genomics of catfishes provides insights into carnivory and benthic adaptation.</title>
        <authorList>
            <person name="Zhang Y."/>
            <person name="Wang D."/>
            <person name="Peng Z."/>
            <person name="Zheng S."/>
            <person name="Shao F."/>
            <person name="Tao W."/>
        </authorList>
    </citation>
    <scope>NUCLEOTIDE SEQUENCE</scope>
    <source>
        <strain evidence="1">Chongqing</strain>
    </source>
</reference>
<dbReference type="EMBL" id="MU538915">
    <property type="protein sequence ID" value="KAI5629086.1"/>
    <property type="molecule type" value="Genomic_DNA"/>
</dbReference>
<dbReference type="Proteomes" id="UP001205998">
    <property type="component" value="Unassembled WGS sequence"/>
</dbReference>
<feature type="non-terminal residue" evidence="1">
    <location>
        <position position="75"/>
    </location>
</feature>
<keyword evidence="2" id="KW-1185">Reference proteome</keyword>
<dbReference type="AlphaFoldDB" id="A0AAD5B5Q1"/>